<keyword evidence="2" id="KW-1185">Reference proteome</keyword>
<evidence type="ECO:0000313" key="2">
    <source>
        <dbReference type="Proteomes" id="UP001234297"/>
    </source>
</evidence>
<name>A0ACC2MZM2_PERAE</name>
<sequence>MDCHRRIPLSISFIIFIFFISILQPLTAARPFNGDWGSKKGVLMLKESLQGPTHSGCTYVNGNPGPSCPINGKKLAGHAPPASPSNDHVPLVVQLSTKISERKFKAPLLVFDLSLSDLEVGINLAIKSHCAHHFVLSSTISKADLNTDSRFEIYRQQNQDNKCHQSGECKLQGANNAESHFDYE</sequence>
<protein>
    <submittedName>
        <fullName evidence="1">Uncharacterized protein</fullName>
    </submittedName>
</protein>
<accession>A0ACC2MZM2</accession>
<reference evidence="1 2" key="1">
    <citation type="journal article" date="2022" name="Hortic Res">
        <title>A haplotype resolved chromosomal level avocado genome allows analysis of novel avocado genes.</title>
        <authorList>
            <person name="Nath O."/>
            <person name="Fletcher S.J."/>
            <person name="Hayward A."/>
            <person name="Shaw L.M."/>
            <person name="Masouleh A.K."/>
            <person name="Furtado A."/>
            <person name="Henry R.J."/>
            <person name="Mitter N."/>
        </authorList>
    </citation>
    <scope>NUCLEOTIDE SEQUENCE [LARGE SCALE GENOMIC DNA]</scope>
    <source>
        <strain evidence="2">cv. Hass</strain>
    </source>
</reference>
<dbReference type="Proteomes" id="UP001234297">
    <property type="component" value="Chromosome 1"/>
</dbReference>
<dbReference type="EMBL" id="CM056809">
    <property type="protein sequence ID" value="KAJ8650387.1"/>
    <property type="molecule type" value="Genomic_DNA"/>
</dbReference>
<proteinExistence type="predicted"/>
<comment type="caution">
    <text evidence="1">The sequence shown here is derived from an EMBL/GenBank/DDBJ whole genome shotgun (WGS) entry which is preliminary data.</text>
</comment>
<gene>
    <name evidence="1" type="ORF">MRB53_003410</name>
</gene>
<organism evidence="1 2">
    <name type="scientific">Persea americana</name>
    <name type="common">Avocado</name>
    <dbReference type="NCBI Taxonomy" id="3435"/>
    <lineage>
        <taxon>Eukaryota</taxon>
        <taxon>Viridiplantae</taxon>
        <taxon>Streptophyta</taxon>
        <taxon>Embryophyta</taxon>
        <taxon>Tracheophyta</taxon>
        <taxon>Spermatophyta</taxon>
        <taxon>Magnoliopsida</taxon>
        <taxon>Magnoliidae</taxon>
        <taxon>Laurales</taxon>
        <taxon>Lauraceae</taxon>
        <taxon>Persea</taxon>
    </lineage>
</organism>
<evidence type="ECO:0000313" key="1">
    <source>
        <dbReference type="EMBL" id="KAJ8650387.1"/>
    </source>
</evidence>